<dbReference type="Pfam" id="PF01678">
    <property type="entry name" value="DAP_epimerase"/>
    <property type="match status" value="2"/>
</dbReference>
<gene>
    <name evidence="3" type="ordered locus">Kole_0107</name>
</gene>
<dbReference type="GO" id="GO:0005829">
    <property type="term" value="C:cytosol"/>
    <property type="evidence" value="ECO:0007669"/>
    <property type="project" value="TreeGrafter"/>
</dbReference>
<dbReference type="HOGENOM" id="CLU_053306_3_2_0"/>
<evidence type="ECO:0000256" key="1">
    <source>
        <dbReference type="ARBA" id="ARBA00010219"/>
    </source>
</evidence>
<dbReference type="PANTHER" id="PTHR31689">
    <property type="entry name" value="DIAMINOPIMELATE EPIMERASE, CHLOROPLASTIC"/>
    <property type="match status" value="1"/>
</dbReference>
<dbReference type="EC" id="5.1.1.7" evidence="3"/>
<dbReference type="InterPro" id="IPR001653">
    <property type="entry name" value="DAP_epimerase_DapF"/>
</dbReference>
<dbReference type="GO" id="GO:0008837">
    <property type="term" value="F:diaminopimelate epimerase activity"/>
    <property type="evidence" value="ECO:0007669"/>
    <property type="project" value="UniProtKB-EC"/>
</dbReference>
<evidence type="ECO:0000256" key="2">
    <source>
        <dbReference type="ARBA" id="ARBA00023235"/>
    </source>
</evidence>
<dbReference type="RefSeq" id="WP_012744623.1">
    <property type="nucleotide sequence ID" value="NC_012785.1"/>
</dbReference>
<dbReference type="AlphaFoldDB" id="C5CHY0"/>
<evidence type="ECO:0000313" key="3">
    <source>
        <dbReference type="EMBL" id="ACR78835.1"/>
    </source>
</evidence>
<protein>
    <submittedName>
        <fullName evidence="3">Diaminopimelate epimerase</fullName>
        <ecNumber evidence="3">5.1.1.7</ecNumber>
    </submittedName>
</protein>
<proteinExistence type="inferred from homology"/>
<dbReference type="GO" id="GO:0009089">
    <property type="term" value="P:lysine biosynthetic process via diaminopimelate"/>
    <property type="evidence" value="ECO:0007669"/>
    <property type="project" value="InterPro"/>
</dbReference>
<accession>C5CHY0</accession>
<reference evidence="3 4" key="1">
    <citation type="submission" date="2009-06" db="EMBL/GenBank/DDBJ databases">
        <title>Complete sequence of Thermotogales bacterium TBF 19.5.1.</title>
        <authorList>
            <consortium name="US DOE Joint Genome Institute"/>
            <person name="Lucas S."/>
            <person name="Copeland A."/>
            <person name="Lapidus A."/>
            <person name="Glavina del Rio T."/>
            <person name="Tice H."/>
            <person name="Bruce D."/>
            <person name="Goodwin L."/>
            <person name="Pitluck S."/>
            <person name="Chertkov O."/>
            <person name="Brettin T."/>
            <person name="Detter J.C."/>
            <person name="Han C."/>
            <person name="Schmutz J."/>
            <person name="Larimer F."/>
            <person name="Land M."/>
            <person name="Hauser L."/>
            <person name="Kyrpides N."/>
            <person name="Ovchinnikova G."/>
            <person name="Noll K."/>
        </authorList>
    </citation>
    <scope>NUCLEOTIDE SEQUENCE [LARGE SCALE GENOMIC DNA]</scope>
    <source>
        <strain evidence="4">ATCC BAA-1733 / DSM 21960 / TBF 19.5.1</strain>
    </source>
</reference>
<sequence>MTGAYYSATGNTFFVVDSRNTKLTDSIKEAVVLKYVADKDGVIFVEDHFMDYFNRDGKRAEFCGNGARTYVAFIHEITGETKITFESYAGRIEGFVDGLYNVKMPPVNYHGSREFQGIKGEFLTVGVPHFVIEGDTEKLEWETLIPIRWELNTNINVYKEIEPGKLRIRTFERGVEGETGACGTGATATAWCYARGRKLLQVTLQANGGELVVSFKEGNIYLGGGVERCSEVLQVQL</sequence>
<dbReference type="SUPFAM" id="SSF54506">
    <property type="entry name" value="Diaminopimelate epimerase-like"/>
    <property type="match status" value="2"/>
</dbReference>
<dbReference type="KEGG" id="kol:Kole_0107"/>
<evidence type="ECO:0000313" key="4">
    <source>
        <dbReference type="Proteomes" id="UP000002382"/>
    </source>
</evidence>
<organism evidence="3 4">
    <name type="scientific">Kosmotoga olearia (strain ATCC BAA-1733 / DSM 21960 / TBF 19.5.1)</name>
    <dbReference type="NCBI Taxonomy" id="521045"/>
    <lineage>
        <taxon>Bacteria</taxon>
        <taxon>Thermotogati</taxon>
        <taxon>Thermotogota</taxon>
        <taxon>Thermotogae</taxon>
        <taxon>Kosmotogales</taxon>
        <taxon>Kosmotogaceae</taxon>
        <taxon>Kosmotoga</taxon>
    </lineage>
</organism>
<dbReference type="OrthoDB" id="9805408at2"/>
<dbReference type="EMBL" id="CP001634">
    <property type="protein sequence ID" value="ACR78835.1"/>
    <property type="molecule type" value="Genomic_DNA"/>
</dbReference>
<keyword evidence="2 3" id="KW-0413">Isomerase</keyword>
<dbReference type="Proteomes" id="UP000002382">
    <property type="component" value="Chromosome"/>
</dbReference>
<dbReference type="STRING" id="521045.Kole_0107"/>
<comment type="similarity">
    <text evidence="1">Belongs to the diaminopimelate epimerase family.</text>
</comment>
<dbReference type="PANTHER" id="PTHR31689:SF0">
    <property type="entry name" value="DIAMINOPIMELATE EPIMERASE"/>
    <property type="match status" value="1"/>
</dbReference>
<keyword evidence="4" id="KW-1185">Reference proteome</keyword>
<reference evidence="3 4" key="2">
    <citation type="journal article" date="2011" name="J. Bacteriol.">
        <title>Genome Sequence of Kosmotoga olearia Strain TBF 19.5.1, a Thermophilic Bacterium with a Wide Growth Temperature Range, Isolated from the Troll B Oil Platform in the North Sea.</title>
        <authorList>
            <person name="Swithers K.S."/>
            <person name="Dipippo J.L."/>
            <person name="Bruce D.C."/>
            <person name="Detter C."/>
            <person name="Tapia R."/>
            <person name="Han S."/>
            <person name="Goodwin L.A."/>
            <person name="Han J."/>
            <person name="Woyke T."/>
            <person name="Pitluck S."/>
            <person name="Pennacchio L."/>
            <person name="Nolan M."/>
            <person name="Mikhailova N."/>
            <person name="Land M.L."/>
            <person name="Nesbo C.L."/>
            <person name="Gogarten J.P."/>
            <person name="Noll K.M."/>
        </authorList>
    </citation>
    <scope>NUCLEOTIDE SEQUENCE [LARGE SCALE GENOMIC DNA]</scope>
    <source>
        <strain evidence="4">ATCC BAA-1733 / DSM 21960 / TBF 19.5.1</strain>
    </source>
</reference>
<dbReference type="eggNOG" id="COG0253">
    <property type="taxonomic scope" value="Bacteria"/>
</dbReference>
<name>C5CHY0_KOSOT</name>
<dbReference type="Gene3D" id="3.10.310.10">
    <property type="entry name" value="Diaminopimelate Epimerase, Chain A, domain 1"/>
    <property type="match status" value="2"/>
</dbReference>